<organism evidence="2 3">
    <name type="scientific">Immundisolibacter cernigliae</name>
    <dbReference type="NCBI Taxonomy" id="1810504"/>
    <lineage>
        <taxon>Bacteria</taxon>
        <taxon>Pseudomonadati</taxon>
        <taxon>Pseudomonadota</taxon>
        <taxon>Gammaproteobacteria</taxon>
        <taxon>Immundisolibacterales</taxon>
        <taxon>Immundisolibacteraceae</taxon>
        <taxon>Immundisolibacter</taxon>
    </lineage>
</organism>
<protein>
    <submittedName>
        <fullName evidence="2">Uncharacterized protein</fullName>
    </submittedName>
</protein>
<proteinExistence type="predicted"/>
<reference evidence="3" key="1">
    <citation type="submission" date="2016-03" db="EMBL/GenBank/DDBJ databases">
        <title>Complete genome sequence of Solimmundus cernigliae, representing a novel lineage of polycyclic aromatic hydrocarbon degraders within the Gammaproteobacteria.</title>
        <authorList>
            <person name="Singleton D.R."/>
            <person name="Dickey A.N."/>
            <person name="Scholl E.H."/>
            <person name="Wright F.A."/>
            <person name="Aitken M.D."/>
        </authorList>
    </citation>
    <scope>NUCLEOTIDE SEQUENCE [LARGE SCALE GENOMIC DNA]</scope>
    <source>
        <strain evidence="3">TR3.2</strain>
    </source>
</reference>
<dbReference type="KEGG" id="gbi:PG2T_03240"/>
<dbReference type="InParanoid" id="A0A1B1YRC3"/>
<dbReference type="EMBL" id="CP014671">
    <property type="protein sequence ID" value="ANX03301.1"/>
    <property type="molecule type" value="Genomic_DNA"/>
</dbReference>
<dbReference type="Proteomes" id="UP000092952">
    <property type="component" value="Chromosome"/>
</dbReference>
<keyword evidence="3" id="KW-1185">Reference proteome</keyword>
<dbReference type="AlphaFoldDB" id="A0A1B1YRC3"/>
<evidence type="ECO:0000256" key="1">
    <source>
        <dbReference type="SAM" id="SignalP"/>
    </source>
</evidence>
<keyword evidence="1" id="KW-0732">Signal</keyword>
<dbReference type="OrthoDB" id="9760084at2"/>
<dbReference type="RefSeq" id="WP_068802806.1">
    <property type="nucleotide sequence ID" value="NZ_CP014671.1"/>
</dbReference>
<sequence length="137" mass="14680">MHISRSALKFAAAFAAVVLCTSSISAETVLTTQDAVEVSVSDVRVSGSGLQGEIHNQTDATLIGAELLVRHRWLWADELHPGTDDPSWVEIHPVNVTIPAGDTAPFSVQLSRGAPQRSDGTFQLEVSVYRFATIPSP</sequence>
<feature type="chain" id="PRO_5008532944" evidence="1">
    <location>
        <begin position="27"/>
        <end position="137"/>
    </location>
</feature>
<name>A0A1B1YRC3_9GAMM</name>
<evidence type="ECO:0000313" key="3">
    <source>
        <dbReference type="Proteomes" id="UP000092952"/>
    </source>
</evidence>
<accession>A0A1B1YRC3</accession>
<gene>
    <name evidence="2" type="ORF">PG2T_03240</name>
</gene>
<evidence type="ECO:0000313" key="2">
    <source>
        <dbReference type="EMBL" id="ANX03301.1"/>
    </source>
</evidence>
<feature type="signal peptide" evidence="1">
    <location>
        <begin position="1"/>
        <end position="26"/>
    </location>
</feature>